<proteinExistence type="predicted"/>
<evidence type="ECO:0008006" key="2">
    <source>
        <dbReference type="Google" id="ProtNLM"/>
    </source>
</evidence>
<protein>
    <recommendedName>
        <fullName evidence="2">Bacterial type II secretion system protein E domain-containing protein</fullName>
    </recommendedName>
</protein>
<name>X0W2Y0_9ZZZZ</name>
<gene>
    <name evidence="1" type="ORF">S01H1_38694</name>
</gene>
<dbReference type="Gene3D" id="3.40.50.300">
    <property type="entry name" value="P-loop containing nucleotide triphosphate hydrolases"/>
    <property type="match status" value="1"/>
</dbReference>
<dbReference type="InterPro" id="IPR027417">
    <property type="entry name" value="P-loop_NTPase"/>
</dbReference>
<evidence type="ECO:0000313" key="1">
    <source>
        <dbReference type="EMBL" id="GAG07086.1"/>
    </source>
</evidence>
<dbReference type="SUPFAM" id="SSF52540">
    <property type="entry name" value="P-loop containing nucleoside triphosphate hydrolases"/>
    <property type="match status" value="1"/>
</dbReference>
<accession>X0W2Y0</accession>
<dbReference type="EMBL" id="BARS01024372">
    <property type="protein sequence ID" value="GAG07086.1"/>
    <property type="molecule type" value="Genomic_DNA"/>
</dbReference>
<sequence>MCSCAVVTEDADARLGLAVERVMIPRGCDRCGGTGYLGRFLLTEMLTLARDELAHAVLARSEAAVIERLAVGAGMVSRWQRAARAVDEGMTSPAEVRRVLGFGNEERACVGMAVELPPQRLE</sequence>
<reference evidence="1" key="1">
    <citation type="journal article" date="2014" name="Front. Microbiol.">
        <title>High frequency of phylogenetically diverse reductive dehalogenase-homologous genes in deep subseafloor sedimentary metagenomes.</title>
        <authorList>
            <person name="Kawai M."/>
            <person name="Futagami T."/>
            <person name="Toyoda A."/>
            <person name="Takaki Y."/>
            <person name="Nishi S."/>
            <person name="Hori S."/>
            <person name="Arai W."/>
            <person name="Tsubouchi T."/>
            <person name="Morono Y."/>
            <person name="Uchiyama I."/>
            <person name="Ito T."/>
            <person name="Fujiyama A."/>
            <person name="Inagaki F."/>
            <person name="Takami H."/>
        </authorList>
    </citation>
    <scope>NUCLEOTIDE SEQUENCE</scope>
    <source>
        <strain evidence="1">Expedition CK06-06</strain>
    </source>
</reference>
<dbReference type="AlphaFoldDB" id="X0W2Y0"/>
<organism evidence="1">
    <name type="scientific">marine sediment metagenome</name>
    <dbReference type="NCBI Taxonomy" id="412755"/>
    <lineage>
        <taxon>unclassified sequences</taxon>
        <taxon>metagenomes</taxon>
        <taxon>ecological metagenomes</taxon>
    </lineage>
</organism>
<comment type="caution">
    <text evidence="1">The sequence shown here is derived from an EMBL/GenBank/DDBJ whole genome shotgun (WGS) entry which is preliminary data.</text>
</comment>